<reference evidence="2" key="2">
    <citation type="submission" date="2020-08" db="EMBL/GenBank/DDBJ databases">
        <authorList>
            <person name="Shumante A."/>
            <person name="Zimin A.V."/>
            <person name="Puiu D."/>
            <person name="Salzberg S.L."/>
        </authorList>
    </citation>
    <scope>NUCLEOTIDE SEQUENCE</scope>
    <source>
        <strain evidence="2">WC2-LM</strain>
        <tissue evidence="2">Liver</tissue>
    </source>
</reference>
<dbReference type="Proteomes" id="UP000662637">
    <property type="component" value="Unassembled WGS sequence"/>
</dbReference>
<evidence type="ECO:0000256" key="1">
    <source>
        <dbReference type="SAM" id="MobiDB-lite"/>
    </source>
</evidence>
<dbReference type="EMBL" id="CABDUW010000726">
    <property type="protein sequence ID" value="VTJ74239.1"/>
    <property type="molecule type" value="Genomic_DNA"/>
</dbReference>
<name>A0A5E4BZA6_MARMO</name>
<reference evidence="3 4" key="1">
    <citation type="submission" date="2019-04" db="EMBL/GenBank/DDBJ databases">
        <authorList>
            <person name="Alioto T."/>
            <person name="Alioto T."/>
        </authorList>
    </citation>
    <scope>NUCLEOTIDE SEQUENCE [LARGE SCALE GENOMIC DNA]</scope>
</reference>
<feature type="region of interest" description="Disordered" evidence="1">
    <location>
        <begin position="30"/>
        <end position="65"/>
    </location>
</feature>
<evidence type="ECO:0000313" key="3">
    <source>
        <dbReference type="EMBL" id="VTJ74239.1"/>
    </source>
</evidence>
<protein>
    <submittedName>
        <fullName evidence="3">Uncharacterized protein</fullName>
    </submittedName>
</protein>
<proteinExistence type="predicted"/>
<evidence type="ECO:0000313" key="4">
    <source>
        <dbReference type="Proteomes" id="UP000335636"/>
    </source>
</evidence>
<evidence type="ECO:0000313" key="2">
    <source>
        <dbReference type="EMBL" id="KAF7474437.1"/>
    </source>
</evidence>
<keyword evidence="4" id="KW-1185">Reference proteome</keyword>
<dbReference type="Proteomes" id="UP000335636">
    <property type="component" value="Unassembled WGS sequence"/>
</dbReference>
<feature type="compositionally biased region" description="Low complexity" evidence="1">
    <location>
        <begin position="135"/>
        <end position="174"/>
    </location>
</feature>
<organism evidence="3 4">
    <name type="scientific">Marmota monax</name>
    <name type="common">Woodchuck</name>
    <dbReference type="NCBI Taxonomy" id="9995"/>
    <lineage>
        <taxon>Eukaryota</taxon>
        <taxon>Metazoa</taxon>
        <taxon>Chordata</taxon>
        <taxon>Craniata</taxon>
        <taxon>Vertebrata</taxon>
        <taxon>Euteleostomi</taxon>
        <taxon>Mammalia</taxon>
        <taxon>Eutheria</taxon>
        <taxon>Euarchontoglires</taxon>
        <taxon>Glires</taxon>
        <taxon>Rodentia</taxon>
        <taxon>Sciuromorpha</taxon>
        <taxon>Sciuridae</taxon>
        <taxon>Xerinae</taxon>
        <taxon>Marmotini</taxon>
        <taxon>Marmota</taxon>
    </lineage>
</organism>
<sequence length="236" mass="23863">MGASSCFLWTGSKDIANKALHVTNQLARRSRERVAASPSREGGNARVALGSGTHPRSIASPAGRLRAEVRQVARVSGAAKSRPTESVAQLCCGTRAAGSAAPATELGLPPRGAPTPRPRGARGSRGGAAREHLGRAPAAGAALPELRAVPRPALAALSASRCGGRGSRAGVTAPPARPPPGCRRGCGQPAETAKEEAPRRGQSEERASRAGTDASVGVPQLRLASFSELGGQGLST</sequence>
<gene>
    <name evidence="2" type="ORF">GHT09_014814</name>
    <name evidence="3" type="ORF">MONAX_5E016968</name>
</gene>
<dbReference type="EMBL" id="WJEC01003942">
    <property type="protein sequence ID" value="KAF7474437.1"/>
    <property type="molecule type" value="Genomic_DNA"/>
</dbReference>
<feature type="region of interest" description="Disordered" evidence="1">
    <location>
        <begin position="98"/>
        <end position="236"/>
    </location>
</feature>
<dbReference type="AlphaFoldDB" id="A0A5E4BZA6"/>
<accession>A0A5E4BZA6</accession>
<feature type="compositionally biased region" description="Basic and acidic residues" evidence="1">
    <location>
        <begin position="192"/>
        <end position="208"/>
    </location>
</feature>